<keyword evidence="1" id="KW-0472">Membrane</keyword>
<evidence type="ECO:0000256" key="1">
    <source>
        <dbReference type="SAM" id="Phobius"/>
    </source>
</evidence>
<protein>
    <submittedName>
        <fullName evidence="2">Uncharacterized protein</fullName>
    </submittedName>
</protein>
<name>A0A1W2DBD4_9MICO</name>
<keyword evidence="1" id="KW-0812">Transmembrane</keyword>
<proteinExistence type="predicted"/>
<reference evidence="2 3" key="1">
    <citation type="submission" date="2017-04" db="EMBL/GenBank/DDBJ databases">
        <authorList>
            <person name="Afonso C.L."/>
            <person name="Miller P.J."/>
            <person name="Scott M.A."/>
            <person name="Spackman E."/>
            <person name="Goraichik I."/>
            <person name="Dimitrov K.M."/>
            <person name="Suarez D.L."/>
            <person name="Swayne D.E."/>
        </authorList>
    </citation>
    <scope>NUCLEOTIDE SEQUENCE [LARGE SCALE GENOMIC DNA]</scope>
    <source>
        <strain evidence="2 3">CGMCC 1.12511</strain>
    </source>
</reference>
<dbReference type="RefSeq" id="WP_084453049.1">
    <property type="nucleotide sequence ID" value="NZ_FWXN01000016.1"/>
</dbReference>
<dbReference type="Proteomes" id="UP000192634">
    <property type="component" value="Unassembled WGS sequence"/>
</dbReference>
<evidence type="ECO:0000313" key="3">
    <source>
        <dbReference type="Proteomes" id="UP000192634"/>
    </source>
</evidence>
<accession>A0A1W2DBD4</accession>
<organism evidence="2 3">
    <name type="scientific">Janibacter indicus</name>
    <dbReference type="NCBI Taxonomy" id="857417"/>
    <lineage>
        <taxon>Bacteria</taxon>
        <taxon>Bacillati</taxon>
        <taxon>Actinomycetota</taxon>
        <taxon>Actinomycetes</taxon>
        <taxon>Micrococcales</taxon>
        <taxon>Intrasporangiaceae</taxon>
        <taxon>Janibacter</taxon>
    </lineage>
</organism>
<dbReference type="EMBL" id="FWXN01000016">
    <property type="protein sequence ID" value="SMC94574.1"/>
    <property type="molecule type" value="Genomic_DNA"/>
</dbReference>
<keyword evidence="1" id="KW-1133">Transmembrane helix</keyword>
<dbReference type="OrthoDB" id="4191917at2"/>
<sequence length="209" mass="22465">MELPTVVAVVIAVVSLLLNIAAVLISKSQVAAAKSQTEVQRQIHRDSSQPYVWADIRLNPDDGATLDWVVGNSGPTVATDVTFRVDPPFGDIHPLTSAAIERMTNGIASLPPGRINWWRLGATYDLMKSTGPQPRTITIDATGPFGALPTLEYVVDITDFREANVHPDGSLHLLAKAVDRRPSAKDVSALTGALHRLAEQRADDSSIGE</sequence>
<evidence type="ECO:0000313" key="2">
    <source>
        <dbReference type="EMBL" id="SMC94574.1"/>
    </source>
</evidence>
<gene>
    <name evidence="2" type="ORF">SAMN06296429_11618</name>
</gene>
<feature type="transmembrane region" description="Helical" evidence="1">
    <location>
        <begin position="6"/>
        <end position="25"/>
    </location>
</feature>
<dbReference type="AlphaFoldDB" id="A0A1W2DBD4"/>